<dbReference type="InterPro" id="IPR023606">
    <property type="entry name" value="CoA-Trfase_III_dom_1_sf"/>
</dbReference>
<organism evidence="2 3">
    <name type="scientific">Rhodococcus oxybenzonivorans</name>
    <dbReference type="NCBI Taxonomy" id="1990687"/>
    <lineage>
        <taxon>Bacteria</taxon>
        <taxon>Bacillati</taxon>
        <taxon>Actinomycetota</taxon>
        <taxon>Actinomycetes</taxon>
        <taxon>Mycobacteriales</taxon>
        <taxon>Nocardiaceae</taxon>
        <taxon>Rhodococcus</taxon>
    </lineage>
</organism>
<reference evidence="2" key="1">
    <citation type="submission" date="2023-10" db="EMBL/GenBank/DDBJ databases">
        <title>Development of a sustainable strategy for remediation of hydrocarbon-contaminated territories based on the waste exchange concept.</title>
        <authorList>
            <person name="Krivoruchko A."/>
        </authorList>
    </citation>
    <scope>NUCLEOTIDE SEQUENCE</scope>
    <source>
        <strain evidence="2">IEGM 68</strain>
    </source>
</reference>
<gene>
    <name evidence="2" type="ORF">R4315_11565</name>
</gene>
<name>A0AAE5A751_9NOCA</name>
<comment type="caution">
    <text evidence="2">The sequence shown here is derived from an EMBL/GenBank/DDBJ whole genome shotgun (WGS) entry which is preliminary data.</text>
</comment>
<dbReference type="PANTHER" id="PTHR48228:SF6">
    <property type="entry name" value="L-CARNITINE COA-TRANSFERASE"/>
    <property type="match status" value="1"/>
</dbReference>
<dbReference type="InterPro" id="IPR050509">
    <property type="entry name" value="CoA-transferase_III"/>
</dbReference>
<keyword evidence="1 2" id="KW-0808">Transferase</keyword>
<evidence type="ECO:0000313" key="3">
    <source>
        <dbReference type="Proteomes" id="UP001185863"/>
    </source>
</evidence>
<dbReference type="Proteomes" id="UP001185863">
    <property type="component" value="Unassembled WGS sequence"/>
</dbReference>
<dbReference type="InterPro" id="IPR003673">
    <property type="entry name" value="CoA-Trfase_fam_III"/>
</dbReference>
<dbReference type="AlphaFoldDB" id="A0AAE5A751"/>
<dbReference type="PANTHER" id="PTHR48228">
    <property type="entry name" value="SUCCINYL-COA--D-CITRAMALATE COA-TRANSFERASE"/>
    <property type="match status" value="1"/>
</dbReference>
<proteinExistence type="predicted"/>
<dbReference type="Pfam" id="PF02515">
    <property type="entry name" value="CoA_transf_3"/>
    <property type="match status" value="1"/>
</dbReference>
<dbReference type="RefSeq" id="WP_317745755.1">
    <property type="nucleotide sequence ID" value="NZ_JAWLUP010000021.1"/>
</dbReference>
<accession>A0AAE5A751</accession>
<dbReference type="Gene3D" id="3.40.50.10540">
    <property type="entry name" value="Crotonobetainyl-coa:carnitine coa-transferase, domain 1"/>
    <property type="match status" value="1"/>
</dbReference>
<dbReference type="GO" id="GO:0016740">
    <property type="term" value="F:transferase activity"/>
    <property type="evidence" value="ECO:0007669"/>
    <property type="project" value="UniProtKB-KW"/>
</dbReference>
<dbReference type="EMBL" id="JAWLUP010000021">
    <property type="protein sequence ID" value="MDV7265179.1"/>
    <property type="molecule type" value="Genomic_DNA"/>
</dbReference>
<sequence length="416" mass="43064">MPSPSTTDPSDPVRDWADSGVVALTGRHGGPPIVPPGRAATVAQERASWIAEVTEHSSHPVLVDGPRLLSERAAFTGHSRSGDISVGGSCRLLPTSDGWAAVSCARPDDPSLLGALISRAVDESDPWPAVAEWLTTHTGSELDERAELLGVAAGSLRSTDTIPGPLVPLAPRSVQGLLVVDFSALWAGPLCAHLLGLAGARVVKVETPTRADGARRGNADFYALLHGGHEAVVLDPDTVEGRRSLALLVEAADIVIEASRPRALRRFGLDADEAVARGTTWVSITAAGRGSDRIGFGDDLAASAGLVAHDTDGSPLFVGDAIADPLTGLTAAALAMSAPADGSGYLWDISMSAVVAATLTGEPEVQSERRSGHWVLVTESGVAEVAHPHRRTPRGRVANVGENTVDALRNLGIPVP</sequence>
<evidence type="ECO:0000313" key="2">
    <source>
        <dbReference type="EMBL" id="MDV7265179.1"/>
    </source>
</evidence>
<protein>
    <submittedName>
        <fullName evidence="2">CoA transferase</fullName>
    </submittedName>
</protein>
<dbReference type="SUPFAM" id="SSF89796">
    <property type="entry name" value="CoA-transferase family III (CaiB/BaiF)"/>
    <property type="match status" value="2"/>
</dbReference>
<evidence type="ECO:0000256" key="1">
    <source>
        <dbReference type="ARBA" id="ARBA00022679"/>
    </source>
</evidence>